<dbReference type="Pfam" id="PF21787">
    <property type="entry name" value="TNP-like_RNaseH_N"/>
    <property type="match status" value="1"/>
</dbReference>
<dbReference type="EMBL" id="GGMR01020356">
    <property type="protein sequence ID" value="MBY32975.1"/>
    <property type="molecule type" value="Transcribed_RNA"/>
</dbReference>
<gene>
    <name evidence="3" type="primary">THAP9_19</name>
    <name evidence="3" type="ORF">g.1797</name>
</gene>
<evidence type="ECO:0000313" key="3">
    <source>
        <dbReference type="EMBL" id="MBY32975.1"/>
    </source>
</evidence>
<evidence type="ECO:0000259" key="1">
    <source>
        <dbReference type="Pfam" id="PF21787"/>
    </source>
</evidence>
<protein>
    <submittedName>
        <fullName evidence="3">THAP domain-containing protein 9</fullName>
    </submittedName>
</protein>
<organism evidence="3">
    <name type="scientific">Schizaphis graminum</name>
    <name type="common">Green bug aphid</name>
    <dbReference type="NCBI Taxonomy" id="13262"/>
    <lineage>
        <taxon>Eukaryota</taxon>
        <taxon>Metazoa</taxon>
        <taxon>Ecdysozoa</taxon>
        <taxon>Arthropoda</taxon>
        <taxon>Hexapoda</taxon>
        <taxon>Insecta</taxon>
        <taxon>Pterygota</taxon>
        <taxon>Neoptera</taxon>
        <taxon>Paraneoptera</taxon>
        <taxon>Hemiptera</taxon>
        <taxon>Sternorrhyncha</taxon>
        <taxon>Aphidomorpha</taxon>
        <taxon>Aphidoidea</taxon>
        <taxon>Aphididae</taxon>
        <taxon>Aphidini</taxon>
        <taxon>Schizaphis</taxon>
    </lineage>
</organism>
<sequence>MCVKRLLEVDTQQKMYVHIDLGTNSTYDGDDIPLAKNSLVFLIVGMNGYWKLPIGYFLIDVLNGQERGNLLKTAIDLINDTGAHFHSITFDGASVNTSMCLPLETNFKDQTPLHIVNPLNNEKIFVFYDPAHMLKFRNAFGEKRTIQNGKGELIKWDYIQKLFEKEKNCRS</sequence>
<dbReference type="InterPro" id="IPR048366">
    <property type="entry name" value="TNP-like_GBD"/>
</dbReference>
<proteinExistence type="predicted"/>
<reference evidence="3" key="1">
    <citation type="submission" date="2018-04" db="EMBL/GenBank/DDBJ databases">
        <title>Transcriptome of Schizaphis graminum biotype I.</title>
        <authorList>
            <person name="Scully E.D."/>
            <person name="Geib S.M."/>
            <person name="Palmer N.A."/>
            <person name="Koch K."/>
            <person name="Bradshaw J."/>
            <person name="Heng-Moss T."/>
            <person name="Sarath G."/>
        </authorList>
    </citation>
    <scope>NUCLEOTIDE SEQUENCE</scope>
</reference>
<name>A0A2S2PUB6_SCHGA</name>
<dbReference type="AlphaFoldDB" id="A0A2S2PUB6"/>
<feature type="domain" description="Transposable element P transposase-like RNase H" evidence="1">
    <location>
        <begin position="1"/>
        <end position="101"/>
    </location>
</feature>
<accession>A0A2S2PUB6</accession>
<dbReference type="InterPro" id="IPR048365">
    <property type="entry name" value="TNP-like_RNaseH_N"/>
</dbReference>
<feature type="domain" description="Transposable element P transposase-like GTP-binding insertion" evidence="2">
    <location>
        <begin position="131"/>
        <end position="167"/>
    </location>
</feature>
<dbReference type="Pfam" id="PF21788">
    <property type="entry name" value="TNP-like_GBD"/>
    <property type="match status" value="1"/>
</dbReference>
<evidence type="ECO:0000259" key="2">
    <source>
        <dbReference type="Pfam" id="PF21788"/>
    </source>
</evidence>